<gene>
    <name evidence="2" type="ORF">CR205_01280</name>
</gene>
<proteinExistence type="predicted"/>
<dbReference type="AlphaFoldDB" id="A0A2W0H7Z1"/>
<dbReference type="EMBL" id="PDOF01000001">
    <property type="protein sequence ID" value="PYZ97267.1"/>
    <property type="molecule type" value="Genomic_DNA"/>
</dbReference>
<feature type="transmembrane region" description="Helical" evidence="1">
    <location>
        <begin position="6"/>
        <end position="27"/>
    </location>
</feature>
<keyword evidence="3" id="KW-1185">Reference proteome</keyword>
<dbReference type="Proteomes" id="UP000248066">
    <property type="component" value="Unassembled WGS sequence"/>
</dbReference>
<protein>
    <submittedName>
        <fullName evidence="2">Sigma-w pathway protein ysdB</fullName>
    </submittedName>
</protein>
<reference evidence="2 3" key="1">
    <citation type="submission" date="2017-10" db="EMBL/GenBank/DDBJ databases">
        <title>Bacillus sp. nov., a halophilic bacterium isolated from a Yangshapao Lake.</title>
        <authorList>
            <person name="Wang H."/>
        </authorList>
    </citation>
    <scope>NUCLEOTIDE SEQUENCE [LARGE SCALE GENOMIC DNA]</scope>
    <source>
        <strain evidence="2 3">YSP-3</strain>
    </source>
</reference>
<dbReference type="RefSeq" id="WP_110516173.1">
    <property type="nucleotide sequence ID" value="NZ_PDOF01000001.1"/>
</dbReference>
<comment type="caution">
    <text evidence="2">The sequence shown here is derived from an EMBL/GenBank/DDBJ whole genome shotgun (WGS) entry which is preliminary data.</text>
</comment>
<evidence type="ECO:0000256" key="1">
    <source>
        <dbReference type="SAM" id="Phobius"/>
    </source>
</evidence>
<organism evidence="2 3">
    <name type="scientific">Alteribacter lacisalsi</name>
    <dbReference type="NCBI Taxonomy" id="2045244"/>
    <lineage>
        <taxon>Bacteria</taxon>
        <taxon>Bacillati</taxon>
        <taxon>Bacillota</taxon>
        <taxon>Bacilli</taxon>
        <taxon>Bacillales</taxon>
        <taxon>Bacillaceae</taxon>
        <taxon>Alteribacter</taxon>
    </lineage>
</organism>
<keyword evidence="1" id="KW-1133">Transmembrane helix</keyword>
<sequence>MLTVILFRILLLIAVGILVFSVIKYILDPRRKLEMAHSRGGFHFLDDQENVRRNFLLTYRYVMFEGEKYLGTIDDSFEVTSVSVWTDEKDKLKGLSKTDFLFIEKEISIRYPHAKIEWHSPVKELLKKMN</sequence>
<evidence type="ECO:0000313" key="2">
    <source>
        <dbReference type="EMBL" id="PYZ97267.1"/>
    </source>
</evidence>
<dbReference type="OrthoDB" id="2735026at2"/>
<keyword evidence="1" id="KW-0812">Transmembrane</keyword>
<evidence type="ECO:0000313" key="3">
    <source>
        <dbReference type="Proteomes" id="UP000248066"/>
    </source>
</evidence>
<name>A0A2W0H7Z1_9BACI</name>
<accession>A0A2W0H7Z1</accession>
<keyword evidence="1" id="KW-0472">Membrane</keyword>